<sequence length="294" mass="30876">MLNYLAGHKCGVVVELWVMLRRMFSSVPSEHARKVMAKGLPKKVPISGVDKVILVSSAKGGVGKSTVAANLAVALSKLEGSGQIGLMDSDVFGPSIPQLMGIAGIQPDTNSDNLILPIQNYGIKCMSIGSLTKRDSAVVWRGLMVAWGPLNTLVIDTPPGTGDVHLSLSQNVPIRGSVVVTTSHALSLSDTQRGIEMLLKLNVPLLGMVENMASFVCPSCKTTSSLWHAAGSTEESGAAKLAAQYDIPLLCQIPLEPGVSVANETGLPVVLSHPGSMTTVAFMELAGRINTLLK</sequence>
<evidence type="ECO:0000256" key="4">
    <source>
        <dbReference type="ARBA" id="ARBA00022840"/>
    </source>
</evidence>
<dbReference type="InterPro" id="IPR033756">
    <property type="entry name" value="YlxH/NBP35"/>
</dbReference>
<dbReference type="GO" id="GO:0032981">
    <property type="term" value="P:mitochondrial respiratory chain complex I assembly"/>
    <property type="evidence" value="ECO:0007669"/>
    <property type="project" value="TreeGrafter"/>
</dbReference>
<dbReference type="CDD" id="cd02037">
    <property type="entry name" value="Mrp_NBP35"/>
    <property type="match status" value="1"/>
</dbReference>
<dbReference type="GO" id="GO:0005524">
    <property type="term" value="F:ATP binding"/>
    <property type="evidence" value="ECO:0007669"/>
    <property type="project" value="UniProtKB-KW"/>
</dbReference>
<keyword evidence="2" id="KW-0479">Metal-binding</keyword>
<evidence type="ECO:0000256" key="3">
    <source>
        <dbReference type="ARBA" id="ARBA00022741"/>
    </source>
</evidence>
<evidence type="ECO:0000313" key="9">
    <source>
        <dbReference type="Proteomes" id="UP000267029"/>
    </source>
</evidence>
<evidence type="ECO:0008006" key="10">
    <source>
        <dbReference type="Google" id="ProtNLM"/>
    </source>
</evidence>
<proteinExistence type="inferred from homology"/>
<dbReference type="InterPro" id="IPR044304">
    <property type="entry name" value="NUBPL-like"/>
</dbReference>
<keyword evidence="1" id="KW-0004">4Fe-4S</keyword>
<protein>
    <recommendedName>
        <fullName evidence="10">Iron-sulfur protein NUBPL</fullName>
    </recommendedName>
</protein>
<dbReference type="OrthoDB" id="1741334at2759"/>
<keyword evidence="4" id="KW-0067">ATP-binding</keyword>
<evidence type="ECO:0000256" key="1">
    <source>
        <dbReference type="ARBA" id="ARBA00022485"/>
    </source>
</evidence>
<dbReference type="InterPro" id="IPR027417">
    <property type="entry name" value="P-loop_NTPase"/>
</dbReference>
<dbReference type="GO" id="GO:0005739">
    <property type="term" value="C:mitochondrion"/>
    <property type="evidence" value="ECO:0007669"/>
    <property type="project" value="TreeGrafter"/>
</dbReference>
<reference evidence="8 9" key="1">
    <citation type="submission" date="2018-10" db="EMBL/GenBank/DDBJ databases">
        <authorList>
            <consortium name="Pathogen Informatics"/>
        </authorList>
    </citation>
    <scope>NUCLEOTIDE SEQUENCE [LARGE SCALE GENOMIC DNA]</scope>
</reference>
<dbReference type="GO" id="GO:0046872">
    <property type="term" value="F:metal ion binding"/>
    <property type="evidence" value="ECO:0007669"/>
    <property type="project" value="UniProtKB-KW"/>
</dbReference>
<dbReference type="Gene3D" id="3.40.50.300">
    <property type="entry name" value="P-loop containing nucleotide triphosphate hydrolases"/>
    <property type="match status" value="1"/>
</dbReference>
<dbReference type="AlphaFoldDB" id="A0A0R3UFW2"/>
<accession>A0A0R3UFW2</accession>
<evidence type="ECO:0000313" key="8">
    <source>
        <dbReference type="EMBL" id="VDD80044.1"/>
    </source>
</evidence>
<dbReference type="GO" id="GO:0016226">
    <property type="term" value="P:iron-sulfur cluster assembly"/>
    <property type="evidence" value="ECO:0007669"/>
    <property type="project" value="InterPro"/>
</dbReference>
<dbReference type="InterPro" id="IPR019591">
    <property type="entry name" value="Mrp/NBP35_ATP-bd"/>
</dbReference>
<dbReference type="HAMAP" id="MF_02040">
    <property type="entry name" value="Mrp_NBP35"/>
    <property type="match status" value="1"/>
</dbReference>
<gene>
    <name evidence="8" type="ORF">MCOS_LOCUS6047</name>
</gene>
<keyword evidence="5" id="KW-0408">Iron</keyword>
<dbReference type="PANTHER" id="PTHR42961:SF2">
    <property type="entry name" value="IRON-SULFUR PROTEIN NUBPL"/>
    <property type="match status" value="1"/>
</dbReference>
<dbReference type="STRING" id="53468.A0A0R3UFW2"/>
<keyword evidence="6" id="KW-0411">Iron-sulfur</keyword>
<evidence type="ECO:0000256" key="6">
    <source>
        <dbReference type="ARBA" id="ARBA00023014"/>
    </source>
</evidence>
<keyword evidence="3" id="KW-0547">Nucleotide-binding</keyword>
<keyword evidence="9" id="KW-1185">Reference proteome</keyword>
<evidence type="ECO:0000256" key="2">
    <source>
        <dbReference type="ARBA" id="ARBA00022723"/>
    </source>
</evidence>
<dbReference type="EMBL" id="UXSR01005231">
    <property type="protein sequence ID" value="VDD80044.1"/>
    <property type="molecule type" value="Genomic_DNA"/>
</dbReference>
<dbReference type="PANTHER" id="PTHR42961">
    <property type="entry name" value="IRON-SULFUR PROTEIN NUBPL"/>
    <property type="match status" value="1"/>
</dbReference>
<dbReference type="Pfam" id="PF10609">
    <property type="entry name" value="ParA"/>
    <property type="match status" value="1"/>
</dbReference>
<dbReference type="SUPFAM" id="SSF52540">
    <property type="entry name" value="P-loop containing nucleoside triphosphate hydrolases"/>
    <property type="match status" value="1"/>
</dbReference>
<dbReference type="GO" id="GO:0051539">
    <property type="term" value="F:4 iron, 4 sulfur cluster binding"/>
    <property type="evidence" value="ECO:0007669"/>
    <property type="project" value="UniProtKB-KW"/>
</dbReference>
<comment type="similarity">
    <text evidence="7">Belongs to the Mrp/NBP35 ATP-binding proteins family.</text>
</comment>
<name>A0A0R3UFW2_MESCO</name>
<dbReference type="GO" id="GO:0140663">
    <property type="term" value="F:ATP-dependent FeS chaperone activity"/>
    <property type="evidence" value="ECO:0007669"/>
    <property type="project" value="InterPro"/>
</dbReference>
<dbReference type="FunFam" id="3.40.50.300:FF:001278">
    <property type="entry name" value="Iron-sulfur cluster carrier protein"/>
    <property type="match status" value="1"/>
</dbReference>
<evidence type="ECO:0000256" key="7">
    <source>
        <dbReference type="ARBA" id="ARBA00024036"/>
    </source>
</evidence>
<organism evidence="8 9">
    <name type="scientific">Mesocestoides corti</name>
    <name type="common">Flatworm</name>
    <dbReference type="NCBI Taxonomy" id="53468"/>
    <lineage>
        <taxon>Eukaryota</taxon>
        <taxon>Metazoa</taxon>
        <taxon>Spiralia</taxon>
        <taxon>Lophotrochozoa</taxon>
        <taxon>Platyhelminthes</taxon>
        <taxon>Cestoda</taxon>
        <taxon>Eucestoda</taxon>
        <taxon>Cyclophyllidea</taxon>
        <taxon>Mesocestoididae</taxon>
        <taxon>Mesocestoides</taxon>
    </lineage>
</organism>
<dbReference type="Proteomes" id="UP000267029">
    <property type="component" value="Unassembled WGS sequence"/>
</dbReference>
<evidence type="ECO:0000256" key="5">
    <source>
        <dbReference type="ARBA" id="ARBA00023004"/>
    </source>
</evidence>